<evidence type="ECO:0000313" key="11">
    <source>
        <dbReference type="Proteomes" id="UP000031552"/>
    </source>
</evidence>
<dbReference type="STRING" id="1437425.CSEC_2052"/>
<dbReference type="InterPro" id="IPR027417">
    <property type="entry name" value="P-loop_NTPase"/>
</dbReference>
<dbReference type="NCBIfam" id="TIGR00347">
    <property type="entry name" value="bioD"/>
    <property type="match status" value="1"/>
</dbReference>
<dbReference type="PIRSF" id="PIRSF006755">
    <property type="entry name" value="DTB_synth"/>
    <property type="match status" value="1"/>
</dbReference>
<evidence type="ECO:0000256" key="6">
    <source>
        <dbReference type="ARBA" id="ARBA00022840"/>
    </source>
</evidence>
<evidence type="ECO:0000256" key="4">
    <source>
        <dbReference type="ARBA" id="ARBA00022741"/>
    </source>
</evidence>
<comment type="function">
    <text evidence="9">Catalyzes a mechanistically unusual reaction, the ATP-dependent insertion of CO2 between the N7 and N8 nitrogen atoms of 7,8-diaminopelargonic acid (DAPA, also called 7,8-diammoniononanoate) to form a ureido ring.</text>
</comment>
<dbReference type="CDD" id="cd03109">
    <property type="entry name" value="DTBS"/>
    <property type="match status" value="1"/>
</dbReference>
<dbReference type="PANTHER" id="PTHR43210">
    <property type="entry name" value="DETHIOBIOTIN SYNTHETASE"/>
    <property type="match status" value="1"/>
</dbReference>
<dbReference type="EC" id="6.3.3.3" evidence="9"/>
<feature type="binding site" evidence="9">
    <location>
        <position position="99"/>
    </location>
    <ligand>
        <name>Mg(2+)</name>
        <dbReference type="ChEBI" id="CHEBI:18420"/>
    </ligand>
</feature>
<evidence type="ECO:0000313" key="10">
    <source>
        <dbReference type="EMBL" id="CDR34858.1"/>
    </source>
</evidence>
<reference evidence="10" key="2">
    <citation type="submission" date="2014-09" db="EMBL/GenBank/DDBJ databases">
        <title>Criblamydia sequanensis harbors a mega-plasmid encoding arsenite resistance.</title>
        <authorList>
            <person name="Bertelli C."/>
            <person name="Goesmann A."/>
            <person name="Greub G."/>
        </authorList>
    </citation>
    <scope>NUCLEOTIDE SEQUENCE [LARGE SCALE GENOMIC DNA]</scope>
    <source>
        <strain evidence="10">CRIB-18</strain>
    </source>
</reference>
<dbReference type="eggNOG" id="COG0132">
    <property type="taxonomic scope" value="Bacteria"/>
</dbReference>
<evidence type="ECO:0000256" key="2">
    <source>
        <dbReference type="ARBA" id="ARBA00022598"/>
    </source>
</evidence>
<accession>A0A090D324</accession>
<dbReference type="SUPFAM" id="SSF52540">
    <property type="entry name" value="P-loop containing nucleoside triphosphate hydrolases"/>
    <property type="match status" value="1"/>
</dbReference>
<evidence type="ECO:0000256" key="3">
    <source>
        <dbReference type="ARBA" id="ARBA00022723"/>
    </source>
</evidence>
<protein>
    <recommendedName>
        <fullName evidence="9">ATP-dependent dethiobiotin synthetase BioD</fullName>
        <ecNumber evidence="9">6.3.3.3</ecNumber>
    </recommendedName>
    <alternativeName>
        <fullName evidence="9">DTB synthetase</fullName>
        <shortName evidence="9">DTBS</shortName>
    </alternativeName>
    <alternativeName>
        <fullName evidence="9">Dethiobiotin synthase</fullName>
    </alternativeName>
</protein>
<dbReference type="Gene3D" id="3.40.50.300">
    <property type="entry name" value="P-loop containing nucleotide triphosphate hydrolases"/>
    <property type="match status" value="1"/>
</dbReference>
<keyword evidence="2 9" id="KW-0436">Ligase</keyword>
<comment type="subunit">
    <text evidence="9">Homodimer.</text>
</comment>
<dbReference type="PANTHER" id="PTHR43210:SF2">
    <property type="entry name" value="ATP-DEPENDENT DETHIOBIOTIN SYNTHETASE BIOD 2"/>
    <property type="match status" value="1"/>
</dbReference>
<evidence type="ECO:0000256" key="1">
    <source>
        <dbReference type="ARBA" id="ARBA00022490"/>
    </source>
</evidence>
<keyword evidence="3 9" id="KW-0479">Metal-binding</keyword>
<evidence type="ECO:0000256" key="5">
    <source>
        <dbReference type="ARBA" id="ARBA00022756"/>
    </source>
</evidence>
<dbReference type="Proteomes" id="UP000031552">
    <property type="component" value="Unassembled WGS sequence"/>
</dbReference>
<evidence type="ECO:0000256" key="9">
    <source>
        <dbReference type="HAMAP-Rule" id="MF_00336"/>
    </source>
</evidence>
<comment type="caution">
    <text evidence="9">Lacks conserved residue(s) required for the propagation of feature annotation.</text>
</comment>
<feature type="binding site" evidence="9">
    <location>
        <position position="43"/>
    </location>
    <ligand>
        <name>Mg(2+)</name>
        <dbReference type="ChEBI" id="CHEBI:18420"/>
    </ligand>
</feature>
<comment type="similarity">
    <text evidence="9">Belongs to the dethiobiotin synthetase family.</text>
</comment>
<keyword evidence="7 9" id="KW-0460">Magnesium</keyword>
<dbReference type="RefSeq" id="WP_041018414.1">
    <property type="nucleotide sequence ID" value="NZ_CCEJ010000010.1"/>
</dbReference>
<dbReference type="Pfam" id="PF13500">
    <property type="entry name" value="AAA_26"/>
    <property type="match status" value="1"/>
</dbReference>
<feature type="active site" evidence="9">
    <location>
        <position position="32"/>
    </location>
</feature>
<feature type="binding site" evidence="9">
    <location>
        <position position="43"/>
    </location>
    <ligand>
        <name>ATP</name>
        <dbReference type="ChEBI" id="CHEBI:30616"/>
    </ligand>
</feature>
<keyword evidence="1 9" id="KW-0963">Cytoplasm</keyword>
<comment type="caution">
    <text evidence="10">The sequence shown here is derived from an EMBL/GenBank/DDBJ whole genome shotgun (WGS) entry which is preliminary data.</text>
</comment>
<comment type="pathway">
    <text evidence="9">Cofactor biosynthesis; biotin biosynthesis; biotin from 7,8-diaminononanoate: step 1/2.</text>
</comment>
<evidence type="ECO:0000256" key="7">
    <source>
        <dbReference type="ARBA" id="ARBA00022842"/>
    </source>
</evidence>
<evidence type="ECO:0000256" key="8">
    <source>
        <dbReference type="ARBA" id="ARBA00047386"/>
    </source>
</evidence>
<feature type="binding site" evidence="9">
    <location>
        <begin position="186"/>
        <end position="188"/>
    </location>
    <ligand>
        <name>ATP</name>
        <dbReference type="ChEBI" id="CHEBI:30616"/>
    </ligand>
</feature>
<proteinExistence type="inferred from homology"/>
<dbReference type="OrthoDB" id="9802097at2"/>
<dbReference type="InterPro" id="IPR004472">
    <property type="entry name" value="DTB_synth_BioD"/>
</dbReference>
<gene>
    <name evidence="9 10" type="primary">bioD</name>
    <name evidence="10" type="ORF">CSEC_2052</name>
</gene>
<comment type="catalytic activity">
    <reaction evidence="9">
        <text>(7R,8S)-7,8-diammoniononanoate + CO2 + ATP = (4R,5S)-dethiobiotin + ADP + phosphate + 3 H(+)</text>
        <dbReference type="Rhea" id="RHEA:15805"/>
        <dbReference type="ChEBI" id="CHEBI:15378"/>
        <dbReference type="ChEBI" id="CHEBI:16526"/>
        <dbReference type="ChEBI" id="CHEBI:30616"/>
        <dbReference type="ChEBI" id="CHEBI:43474"/>
        <dbReference type="ChEBI" id="CHEBI:149469"/>
        <dbReference type="ChEBI" id="CHEBI:149473"/>
        <dbReference type="ChEBI" id="CHEBI:456216"/>
        <dbReference type="EC" id="6.3.3.3"/>
    </reaction>
</comment>
<dbReference type="EMBL" id="CCEJ010000010">
    <property type="protein sequence ID" value="CDR34858.1"/>
    <property type="molecule type" value="Genomic_DNA"/>
</dbReference>
<dbReference type="GO" id="GO:0005524">
    <property type="term" value="F:ATP binding"/>
    <property type="evidence" value="ECO:0007669"/>
    <property type="project" value="UniProtKB-UniRule"/>
</dbReference>
<keyword evidence="6 9" id="KW-0067">ATP-binding</keyword>
<dbReference type="UniPathway" id="UPA00078">
    <property type="reaction ID" value="UER00161"/>
</dbReference>
<comment type="catalytic activity">
    <reaction evidence="8">
        <text>(7R,8S)-8-amino-7-(carboxyamino)nonanoate + ATP = (4R,5S)-dethiobiotin + ADP + phosphate + H(+)</text>
        <dbReference type="Rhea" id="RHEA:63684"/>
        <dbReference type="ChEBI" id="CHEBI:15378"/>
        <dbReference type="ChEBI" id="CHEBI:30616"/>
        <dbReference type="ChEBI" id="CHEBI:43474"/>
        <dbReference type="ChEBI" id="CHEBI:149470"/>
        <dbReference type="ChEBI" id="CHEBI:149473"/>
        <dbReference type="ChEBI" id="CHEBI:456216"/>
    </reaction>
</comment>
<dbReference type="GO" id="GO:0000287">
    <property type="term" value="F:magnesium ion binding"/>
    <property type="evidence" value="ECO:0007669"/>
    <property type="project" value="UniProtKB-UniRule"/>
</dbReference>
<sequence>MHNIMVSGIGTGVGKTIVSTILTILFDGDYWKPIQCGNKENSDTVQVKKWLNPSRHVIHPPAYSFKAPLSPHHAARLEKISINLKKVFPPTTDRSLIIEGVGGILVPVTTQCVSLELFKSWNCKWILVSNHYLGSINHTLLTLEVLKQHQIPLLGIIFNGPPNPDSESAVLAISKVPFLGRLLKEPYVTKTTLQKYVKQWQPHFSKILL</sequence>
<comment type="cofactor">
    <cofactor evidence="9">
        <name>Mg(2+)</name>
        <dbReference type="ChEBI" id="CHEBI:18420"/>
    </cofactor>
</comment>
<dbReference type="GO" id="GO:0005829">
    <property type="term" value="C:cytosol"/>
    <property type="evidence" value="ECO:0007669"/>
    <property type="project" value="TreeGrafter"/>
</dbReference>
<dbReference type="AlphaFoldDB" id="A0A090D324"/>
<feature type="binding site" evidence="9">
    <location>
        <begin position="12"/>
        <end position="17"/>
    </location>
    <ligand>
        <name>ATP</name>
        <dbReference type="ChEBI" id="CHEBI:30616"/>
    </ligand>
</feature>
<feature type="binding site" evidence="9">
    <location>
        <position position="16"/>
    </location>
    <ligand>
        <name>Mg(2+)</name>
        <dbReference type="ChEBI" id="CHEBI:18420"/>
    </ligand>
</feature>
<name>A0A090D324_9BACT</name>
<dbReference type="HAMAP" id="MF_00336">
    <property type="entry name" value="BioD"/>
    <property type="match status" value="1"/>
</dbReference>
<comment type="subcellular location">
    <subcellularLocation>
        <location evidence="9">Cytoplasm</location>
    </subcellularLocation>
</comment>
<keyword evidence="5 9" id="KW-0093">Biotin biosynthesis</keyword>
<organism evidence="10 11">
    <name type="scientific">Candidatus Criblamydia sequanensis CRIB-18</name>
    <dbReference type="NCBI Taxonomy" id="1437425"/>
    <lineage>
        <taxon>Bacteria</taxon>
        <taxon>Pseudomonadati</taxon>
        <taxon>Chlamydiota</taxon>
        <taxon>Chlamydiia</taxon>
        <taxon>Parachlamydiales</taxon>
        <taxon>Candidatus Criblamydiaceae</taxon>
        <taxon>Candidatus Criblamydia</taxon>
    </lineage>
</organism>
<reference evidence="10" key="1">
    <citation type="submission" date="2013-12" db="EMBL/GenBank/DDBJ databases">
        <authorList>
            <person name="Linke B."/>
        </authorList>
    </citation>
    <scope>NUCLEOTIDE SEQUENCE [LARGE SCALE GENOMIC DNA]</scope>
    <source>
        <strain evidence="10">CRIB-18</strain>
    </source>
</reference>
<dbReference type="GO" id="GO:0009102">
    <property type="term" value="P:biotin biosynthetic process"/>
    <property type="evidence" value="ECO:0007669"/>
    <property type="project" value="UniProtKB-UniRule"/>
</dbReference>
<keyword evidence="4 9" id="KW-0547">Nucleotide-binding</keyword>
<dbReference type="GO" id="GO:0004141">
    <property type="term" value="F:dethiobiotin synthase activity"/>
    <property type="evidence" value="ECO:0007669"/>
    <property type="project" value="UniProtKB-UniRule"/>
</dbReference>
<keyword evidence="11" id="KW-1185">Reference proteome</keyword>
<feature type="binding site" evidence="9">
    <location>
        <begin position="99"/>
        <end position="102"/>
    </location>
    <ligand>
        <name>ATP</name>
        <dbReference type="ChEBI" id="CHEBI:30616"/>
    </ligand>
</feature>